<gene>
    <name evidence="1" type="ORF">L6164_022272</name>
</gene>
<accession>A0ACB9MI11</accession>
<proteinExistence type="predicted"/>
<comment type="caution">
    <text evidence="1">The sequence shown here is derived from an EMBL/GenBank/DDBJ whole genome shotgun (WGS) entry which is preliminary data.</text>
</comment>
<dbReference type="Proteomes" id="UP000828941">
    <property type="component" value="Chromosome 9"/>
</dbReference>
<protein>
    <submittedName>
        <fullName evidence="1">Uncharacterized protein</fullName>
    </submittedName>
</protein>
<evidence type="ECO:0000313" key="2">
    <source>
        <dbReference type="Proteomes" id="UP000828941"/>
    </source>
</evidence>
<sequence>MAPEVLGLLRNAHLPPHSDSSRSFCSFSSNIKYEGPTAIDYGVVNYNSLPNMIHAASSVMQEDEFHRLADSTIHDLQEKFEVYGDSIEVDGFDIDYGNDVLTLKLGDLGTYVLNKQTPNRQIWLSSPVSPMAEKSNLYIVLECELEQLCGKPLLLSLAPFETQL</sequence>
<name>A0ACB9MI11_BAUVA</name>
<dbReference type="EMBL" id="CM039434">
    <property type="protein sequence ID" value="KAI4322595.1"/>
    <property type="molecule type" value="Genomic_DNA"/>
</dbReference>
<evidence type="ECO:0000313" key="1">
    <source>
        <dbReference type="EMBL" id="KAI4322595.1"/>
    </source>
</evidence>
<reference evidence="1 2" key="1">
    <citation type="journal article" date="2022" name="DNA Res.">
        <title>Chromosomal-level genome assembly of the orchid tree Bauhinia variegata (Leguminosae; Cercidoideae) supports the allotetraploid origin hypothesis of Bauhinia.</title>
        <authorList>
            <person name="Zhong Y."/>
            <person name="Chen Y."/>
            <person name="Zheng D."/>
            <person name="Pang J."/>
            <person name="Liu Y."/>
            <person name="Luo S."/>
            <person name="Meng S."/>
            <person name="Qian L."/>
            <person name="Wei D."/>
            <person name="Dai S."/>
            <person name="Zhou R."/>
        </authorList>
    </citation>
    <scope>NUCLEOTIDE SEQUENCE [LARGE SCALE GENOMIC DNA]</scope>
    <source>
        <strain evidence="1">BV-YZ2020</strain>
    </source>
</reference>
<organism evidence="1 2">
    <name type="scientific">Bauhinia variegata</name>
    <name type="common">Purple orchid tree</name>
    <name type="synonym">Phanera variegata</name>
    <dbReference type="NCBI Taxonomy" id="167791"/>
    <lineage>
        <taxon>Eukaryota</taxon>
        <taxon>Viridiplantae</taxon>
        <taxon>Streptophyta</taxon>
        <taxon>Embryophyta</taxon>
        <taxon>Tracheophyta</taxon>
        <taxon>Spermatophyta</taxon>
        <taxon>Magnoliopsida</taxon>
        <taxon>eudicotyledons</taxon>
        <taxon>Gunneridae</taxon>
        <taxon>Pentapetalae</taxon>
        <taxon>rosids</taxon>
        <taxon>fabids</taxon>
        <taxon>Fabales</taxon>
        <taxon>Fabaceae</taxon>
        <taxon>Cercidoideae</taxon>
        <taxon>Cercideae</taxon>
        <taxon>Bauhiniinae</taxon>
        <taxon>Bauhinia</taxon>
    </lineage>
</organism>
<keyword evidence="2" id="KW-1185">Reference proteome</keyword>